<dbReference type="InParanoid" id="A0A0V0QCI5"/>
<organism evidence="1 2">
    <name type="scientific">Pseudocohnilembus persalinus</name>
    <name type="common">Ciliate</name>
    <dbReference type="NCBI Taxonomy" id="266149"/>
    <lineage>
        <taxon>Eukaryota</taxon>
        <taxon>Sar</taxon>
        <taxon>Alveolata</taxon>
        <taxon>Ciliophora</taxon>
        <taxon>Intramacronucleata</taxon>
        <taxon>Oligohymenophorea</taxon>
        <taxon>Scuticociliatia</taxon>
        <taxon>Philasterida</taxon>
        <taxon>Pseudocohnilembidae</taxon>
        <taxon>Pseudocohnilembus</taxon>
    </lineage>
</organism>
<dbReference type="Proteomes" id="UP000054937">
    <property type="component" value="Unassembled WGS sequence"/>
</dbReference>
<accession>A0A0V0QCI5</accession>
<dbReference type="InterPro" id="IPR016024">
    <property type="entry name" value="ARM-type_fold"/>
</dbReference>
<gene>
    <name evidence="1" type="ORF">PPERSA_07841</name>
</gene>
<dbReference type="Gene3D" id="1.25.10.10">
    <property type="entry name" value="Leucine-rich Repeat Variant"/>
    <property type="match status" value="1"/>
</dbReference>
<protein>
    <submittedName>
        <fullName evidence="1">Armadillo-type fold</fullName>
    </submittedName>
</protein>
<evidence type="ECO:0000313" key="2">
    <source>
        <dbReference type="Proteomes" id="UP000054937"/>
    </source>
</evidence>
<reference evidence="1 2" key="1">
    <citation type="journal article" date="2015" name="Sci. Rep.">
        <title>Genome of the facultative scuticociliatosis pathogen Pseudocohnilembus persalinus provides insight into its virulence through horizontal gene transfer.</title>
        <authorList>
            <person name="Xiong J."/>
            <person name="Wang G."/>
            <person name="Cheng J."/>
            <person name="Tian M."/>
            <person name="Pan X."/>
            <person name="Warren A."/>
            <person name="Jiang C."/>
            <person name="Yuan D."/>
            <person name="Miao W."/>
        </authorList>
    </citation>
    <scope>NUCLEOTIDE SEQUENCE [LARGE SCALE GENOMIC DNA]</scope>
    <source>
        <strain evidence="1">36N120E</strain>
    </source>
</reference>
<sequence length="312" mass="36419">MPIYEKYLSFISSNQQKSICLQQCEYYAYYGLQGILNEIDQKGLDYFFENHWNLICLAKKLQDEVYNNKNNFLQNNQQGWQLITSSQGFLKQISLTENPNHLQMLLQQLQIQNTLMKLTSGSFPSKIRQHSLFVLSNLCSNPSQYIENLFDDKIIKKLFKMASFEEIKVKYECLQCLGNLLLNSNDEQFDLLMDNGILEIMTKNLDQTDPSLPLLVVFRQNRGQGYNPYLNMFLQLQGEDLINNMLDSKNQQIQQISQNIIDEFVNYQQGQGEQIDIFKDNDNNAYEYIEIKNQNQPSLNQNRMPSGGYLDG</sequence>
<dbReference type="OrthoDB" id="5559898at2759"/>
<dbReference type="EMBL" id="LDAU01000204">
    <property type="protein sequence ID" value="KRW99764.1"/>
    <property type="molecule type" value="Genomic_DNA"/>
</dbReference>
<dbReference type="InterPro" id="IPR011989">
    <property type="entry name" value="ARM-like"/>
</dbReference>
<name>A0A0V0QCI5_PSEPJ</name>
<proteinExistence type="predicted"/>
<comment type="caution">
    <text evidence="1">The sequence shown here is derived from an EMBL/GenBank/DDBJ whole genome shotgun (WGS) entry which is preliminary data.</text>
</comment>
<evidence type="ECO:0000313" key="1">
    <source>
        <dbReference type="EMBL" id="KRW99764.1"/>
    </source>
</evidence>
<dbReference type="AlphaFoldDB" id="A0A0V0QCI5"/>
<dbReference type="SUPFAM" id="SSF48371">
    <property type="entry name" value="ARM repeat"/>
    <property type="match status" value="1"/>
</dbReference>
<keyword evidence="2" id="KW-1185">Reference proteome</keyword>